<dbReference type="Proteomes" id="UP000230069">
    <property type="component" value="Unassembled WGS sequence"/>
</dbReference>
<gene>
    <name evidence="5" type="ORF">AQUCO_00200365v1</name>
</gene>
<keyword evidence="2" id="KW-0678">Repressor</keyword>
<dbReference type="AlphaFoldDB" id="A0A2G5F2V2"/>
<dbReference type="InParanoid" id="A0A2G5F2V2"/>
<dbReference type="PROSITE" id="PS51477">
    <property type="entry name" value="PAH"/>
    <property type="match status" value="2"/>
</dbReference>
<keyword evidence="6" id="KW-1185">Reference proteome</keyword>
<dbReference type="InterPro" id="IPR036600">
    <property type="entry name" value="PAH_sf"/>
</dbReference>
<dbReference type="GO" id="GO:0000118">
    <property type="term" value="C:histone deacetylase complex"/>
    <property type="evidence" value="ECO:0007669"/>
    <property type="project" value="TreeGrafter"/>
</dbReference>
<dbReference type="GO" id="GO:0000785">
    <property type="term" value="C:chromatin"/>
    <property type="evidence" value="ECO:0007669"/>
    <property type="project" value="TreeGrafter"/>
</dbReference>
<keyword evidence="3 4" id="KW-0539">Nucleus</keyword>
<evidence type="ECO:0000256" key="3">
    <source>
        <dbReference type="ARBA" id="ARBA00023242"/>
    </source>
</evidence>
<dbReference type="OrthoDB" id="10265969at2759"/>
<dbReference type="GO" id="GO:0000122">
    <property type="term" value="P:negative regulation of transcription by RNA polymerase II"/>
    <property type="evidence" value="ECO:0007669"/>
    <property type="project" value="TreeGrafter"/>
</dbReference>
<dbReference type="FunCoup" id="A0A2G5F2V2">
    <property type="interactions" value="70"/>
</dbReference>
<evidence type="ECO:0000256" key="4">
    <source>
        <dbReference type="PROSITE-ProRule" id="PRU00810"/>
    </source>
</evidence>
<dbReference type="InterPro" id="IPR039774">
    <property type="entry name" value="Sin3-like"/>
</dbReference>
<evidence type="ECO:0008006" key="7">
    <source>
        <dbReference type="Google" id="ProtNLM"/>
    </source>
</evidence>
<dbReference type="STRING" id="218851.A0A2G5F2V2"/>
<name>A0A2G5F2V2_AQUCA</name>
<dbReference type="Pfam" id="PF02671">
    <property type="entry name" value="PAH"/>
    <property type="match status" value="2"/>
</dbReference>
<organism evidence="5 6">
    <name type="scientific">Aquilegia coerulea</name>
    <name type="common">Rocky mountain columbine</name>
    <dbReference type="NCBI Taxonomy" id="218851"/>
    <lineage>
        <taxon>Eukaryota</taxon>
        <taxon>Viridiplantae</taxon>
        <taxon>Streptophyta</taxon>
        <taxon>Embryophyta</taxon>
        <taxon>Tracheophyta</taxon>
        <taxon>Spermatophyta</taxon>
        <taxon>Magnoliopsida</taxon>
        <taxon>Ranunculales</taxon>
        <taxon>Ranunculaceae</taxon>
        <taxon>Thalictroideae</taxon>
        <taxon>Aquilegia</taxon>
    </lineage>
</organism>
<comment type="subcellular location">
    <subcellularLocation>
        <location evidence="1 4">Nucleus</location>
    </subcellularLocation>
</comment>
<dbReference type="PANTHER" id="PTHR12346">
    <property type="entry name" value="SIN3B-RELATED"/>
    <property type="match status" value="1"/>
</dbReference>
<dbReference type="PANTHER" id="PTHR12346:SF0">
    <property type="entry name" value="SIN3A, ISOFORM G"/>
    <property type="match status" value="1"/>
</dbReference>
<evidence type="ECO:0000256" key="1">
    <source>
        <dbReference type="ARBA" id="ARBA00004123"/>
    </source>
</evidence>
<accession>A0A2G5F2V2</accession>
<protein>
    <recommendedName>
        <fullName evidence="7">Histone deacetylase interacting domain-containing protein</fullName>
    </recommendedName>
</protein>
<dbReference type="EMBL" id="KZ305019">
    <property type="protein sequence ID" value="PIA62321.1"/>
    <property type="molecule type" value="Genomic_DNA"/>
</dbReference>
<dbReference type="Gene3D" id="1.20.1160.11">
    <property type="entry name" value="Paired amphipathic helix"/>
    <property type="match status" value="2"/>
</dbReference>
<evidence type="ECO:0000313" key="5">
    <source>
        <dbReference type="EMBL" id="PIA62321.1"/>
    </source>
</evidence>
<evidence type="ECO:0000313" key="6">
    <source>
        <dbReference type="Proteomes" id="UP000230069"/>
    </source>
</evidence>
<dbReference type="GO" id="GO:0003714">
    <property type="term" value="F:transcription corepressor activity"/>
    <property type="evidence" value="ECO:0007669"/>
    <property type="project" value="InterPro"/>
</dbReference>
<reference evidence="5 6" key="1">
    <citation type="submission" date="2017-09" db="EMBL/GenBank/DDBJ databases">
        <title>WGS assembly of Aquilegia coerulea Goldsmith.</title>
        <authorList>
            <person name="Hodges S."/>
            <person name="Kramer E."/>
            <person name="Nordborg M."/>
            <person name="Tomkins J."/>
            <person name="Borevitz J."/>
            <person name="Derieg N."/>
            <person name="Yan J."/>
            <person name="Mihaltcheva S."/>
            <person name="Hayes R.D."/>
            <person name="Rokhsar D."/>
        </authorList>
    </citation>
    <scope>NUCLEOTIDE SEQUENCE [LARGE SCALE GENOMIC DNA]</scope>
    <source>
        <strain evidence="6">cv. Goldsmith</strain>
    </source>
</reference>
<proteinExistence type="predicted"/>
<sequence>MAASSSKQHKRFFNNLFLDDKRGELPLEDAVRYMNEVAEKLDDKKTVDTFFNLIKNFIADRVDGYEVIVKVHELLEGHPDLLQGFIAFLPEDVDVLSILRKKAEEEAVSLVLRVERRFRKNKTVYNRFLNILNQYNDYNKPVNEVYQEVRVLFHGHEDLFEQFKKFMPSCTPGVENKD</sequence>
<dbReference type="InterPro" id="IPR003822">
    <property type="entry name" value="PAH"/>
</dbReference>
<evidence type="ECO:0000256" key="2">
    <source>
        <dbReference type="ARBA" id="ARBA00022491"/>
    </source>
</evidence>
<dbReference type="SUPFAM" id="SSF47762">
    <property type="entry name" value="PAH2 domain"/>
    <property type="match status" value="2"/>
</dbReference>